<sequence length="218" mass="24826">MRITSIVEALVQCGATPEMILCAVRAAEAGQQSDIERRRASDRERQQRHRAHVTSRAVTATGGAPLSDKERSPTPPKEINSPDNTQTLAQARCLPGRRRAMRLPEQFEPDRDFAARLGFGEAAVALELEKFRDYWTAKSGRDAAKLDWPATWRNWMRNAARPRKSHRPQASPRESDFARHQRECRQAIERELNGNQDNDDLTKTQPTFDLEPGDYRAH</sequence>
<evidence type="ECO:0000313" key="2">
    <source>
        <dbReference type="Proteomes" id="UP000823773"/>
    </source>
</evidence>
<dbReference type="Proteomes" id="UP000823773">
    <property type="component" value="Unassembled WGS sequence"/>
</dbReference>
<evidence type="ECO:0000313" key="1">
    <source>
        <dbReference type="EMBL" id="MBP1874950.1"/>
    </source>
</evidence>
<accession>A0ACC5T1G7</accession>
<comment type="caution">
    <text evidence="1">The sequence shown here is derived from an EMBL/GenBank/DDBJ whole genome shotgun (WGS) entry which is preliminary data.</text>
</comment>
<keyword evidence="2" id="KW-1185">Reference proteome</keyword>
<organism evidence="1 2">
    <name type="scientific">Ensifer adhaerens</name>
    <name type="common">Sinorhizobium morelense</name>
    <dbReference type="NCBI Taxonomy" id="106592"/>
    <lineage>
        <taxon>Bacteria</taxon>
        <taxon>Pseudomonadati</taxon>
        <taxon>Pseudomonadota</taxon>
        <taxon>Alphaproteobacteria</taxon>
        <taxon>Hyphomicrobiales</taxon>
        <taxon>Rhizobiaceae</taxon>
        <taxon>Sinorhizobium/Ensifer group</taxon>
        <taxon>Ensifer</taxon>
    </lineage>
</organism>
<name>A0ACC5T1G7_ENSAD</name>
<gene>
    <name evidence="1" type="ORF">J2Z19_004683</name>
</gene>
<protein>
    <submittedName>
        <fullName evidence="1">Uncharacterized protein</fullName>
    </submittedName>
</protein>
<dbReference type="EMBL" id="JAGGJR010000008">
    <property type="protein sequence ID" value="MBP1874950.1"/>
    <property type="molecule type" value="Genomic_DNA"/>
</dbReference>
<proteinExistence type="predicted"/>
<reference evidence="1" key="1">
    <citation type="submission" date="2021-03" db="EMBL/GenBank/DDBJ databases">
        <title>Genomic Encyclopedia of Type Strains, Phase IV (KMG-IV): sequencing the most valuable type-strain genomes for metagenomic binning, comparative biology and taxonomic classification.</title>
        <authorList>
            <person name="Goeker M."/>
        </authorList>
    </citation>
    <scope>NUCLEOTIDE SEQUENCE</scope>
    <source>
        <strain evidence="1">DSM 18131</strain>
    </source>
</reference>